<evidence type="ECO:0000259" key="5">
    <source>
        <dbReference type="Pfam" id="PF13490"/>
    </source>
</evidence>
<dbReference type="InterPro" id="IPR027383">
    <property type="entry name" value="Znf_put"/>
</dbReference>
<keyword evidence="4" id="KW-0812">Transmembrane</keyword>
<sequence>MNARDGRAADKWRQERHAHDELRLSLGAYVLGVLAEAESRQVREHLTGCARCRAEYGELLQVRTVLDREVAAAVPGPRPAPAPLPSPAARQSREAPTPWRRRLGLAAAGALLAGTAGVGGALLVGGHSGTPSGTRTVAATGQYGLTASIQFHPEAWGTQLKVTMSNVPADYTCTLTAVGKDGHGEVAANWSSGPRGGTVTVPGAVALPAASIDHFEVSIPPGIDLVVPAG</sequence>
<dbReference type="InterPro" id="IPR041916">
    <property type="entry name" value="Anti_sigma_zinc_sf"/>
</dbReference>
<evidence type="ECO:0000256" key="4">
    <source>
        <dbReference type="SAM" id="Phobius"/>
    </source>
</evidence>
<keyword evidence="1" id="KW-0805">Transcription regulation</keyword>
<reference evidence="6 7" key="1">
    <citation type="submission" date="2020-02" db="EMBL/GenBank/DDBJ databases">
        <title>Acidophilic actinobacteria isolated from forest soil.</title>
        <authorList>
            <person name="Golinska P."/>
        </authorList>
    </citation>
    <scope>NUCLEOTIDE SEQUENCE [LARGE SCALE GENOMIC DNA]</scope>
    <source>
        <strain evidence="6 7">NL8</strain>
    </source>
</reference>
<dbReference type="RefSeq" id="WP_212015135.1">
    <property type="nucleotide sequence ID" value="NZ_JAAFYZ010000127.1"/>
</dbReference>
<evidence type="ECO:0000256" key="1">
    <source>
        <dbReference type="ARBA" id="ARBA00023015"/>
    </source>
</evidence>
<gene>
    <name evidence="6" type="ORF">KGQ19_29985</name>
</gene>
<proteinExistence type="predicted"/>
<keyword evidence="4" id="KW-0472">Membrane</keyword>
<evidence type="ECO:0000256" key="2">
    <source>
        <dbReference type="ARBA" id="ARBA00023163"/>
    </source>
</evidence>
<dbReference type="Gene3D" id="1.10.10.1320">
    <property type="entry name" value="Anti-sigma factor, zinc-finger domain"/>
    <property type="match status" value="1"/>
</dbReference>
<organism evidence="6 7">
    <name type="scientific">Catenulispora pinistramenti</name>
    <dbReference type="NCBI Taxonomy" id="2705254"/>
    <lineage>
        <taxon>Bacteria</taxon>
        <taxon>Bacillati</taxon>
        <taxon>Actinomycetota</taxon>
        <taxon>Actinomycetes</taxon>
        <taxon>Catenulisporales</taxon>
        <taxon>Catenulisporaceae</taxon>
        <taxon>Catenulispora</taxon>
    </lineage>
</organism>
<keyword evidence="4" id="KW-1133">Transmembrane helix</keyword>
<protein>
    <submittedName>
        <fullName evidence="6">Zf-HC2 domain-containing protein</fullName>
    </submittedName>
</protein>
<dbReference type="EMBL" id="JAAFYZ010000127">
    <property type="protein sequence ID" value="MBS2551108.1"/>
    <property type="molecule type" value="Genomic_DNA"/>
</dbReference>
<dbReference type="Pfam" id="PF13490">
    <property type="entry name" value="zf-HC2"/>
    <property type="match status" value="1"/>
</dbReference>
<name>A0ABS5KYH5_9ACTN</name>
<feature type="compositionally biased region" description="Pro residues" evidence="3">
    <location>
        <begin position="76"/>
        <end position="86"/>
    </location>
</feature>
<evidence type="ECO:0000256" key="3">
    <source>
        <dbReference type="SAM" id="MobiDB-lite"/>
    </source>
</evidence>
<evidence type="ECO:0000313" key="6">
    <source>
        <dbReference type="EMBL" id="MBS2551108.1"/>
    </source>
</evidence>
<comment type="caution">
    <text evidence="6">The sequence shown here is derived from an EMBL/GenBank/DDBJ whole genome shotgun (WGS) entry which is preliminary data.</text>
</comment>
<accession>A0ABS5KYH5</accession>
<feature type="region of interest" description="Disordered" evidence="3">
    <location>
        <begin position="74"/>
        <end position="97"/>
    </location>
</feature>
<keyword evidence="2" id="KW-0804">Transcription</keyword>
<feature type="transmembrane region" description="Helical" evidence="4">
    <location>
        <begin position="103"/>
        <end position="125"/>
    </location>
</feature>
<evidence type="ECO:0000313" key="7">
    <source>
        <dbReference type="Proteomes" id="UP000730482"/>
    </source>
</evidence>
<dbReference type="Proteomes" id="UP000730482">
    <property type="component" value="Unassembled WGS sequence"/>
</dbReference>
<feature type="domain" description="Putative zinc-finger" evidence="5">
    <location>
        <begin position="21"/>
        <end position="53"/>
    </location>
</feature>
<keyword evidence="7" id="KW-1185">Reference proteome</keyword>